<dbReference type="Proteomes" id="UP000027265">
    <property type="component" value="Unassembled WGS sequence"/>
</dbReference>
<keyword evidence="3" id="KW-1185">Reference proteome</keyword>
<dbReference type="InParanoid" id="A0A067Q1C4"/>
<gene>
    <name evidence="2" type="ORF">JAAARDRAFT_33501</name>
</gene>
<organism evidence="2 3">
    <name type="scientific">Jaapia argillacea MUCL 33604</name>
    <dbReference type="NCBI Taxonomy" id="933084"/>
    <lineage>
        <taxon>Eukaryota</taxon>
        <taxon>Fungi</taxon>
        <taxon>Dikarya</taxon>
        <taxon>Basidiomycota</taxon>
        <taxon>Agaricomycotina</taxon>
        <taxon>Agaricomycetes</taxon>
        <taxon>Agaricomycetidae</taxon>
        <taxon>Jaapiales</taxon>
        <taxon>Jaapiaceae</taxon>
        <taxon>Jaapia</taxon>
    </lineage>
</organism>
<reference evidence="3" key="1">
    <citation type="journal article" date="2014" name="Proc. Natl. Acad. Sci. U.S.A.">
        <title>Extensive sampling of basidiomycete genomes demonstrates inadequacy of the white-rot/brown-rot paradigm for wood decay fungi.</title>
        <authorList>
            <person name="Riley R."/>
            <person name="Salamov A.A."/>
            <person name="Brown D.W."/>
            <person name="Nagy L.G."/>
            <person name="Floudas D."/>
            <person name="Held B.W."/>
            <person name="Levasseur A."/>
            <person name="Lombard V."/>
            <person name="Morin E."/>
            <person name="Otillar R."/>
            <person name="Lindquist E.A."/>
            <person name="Sun H."/>
            <person name="LaButti K.M."/>
            <person name="Schmutz J."/>
            <person name="Jabbour D."/>
            <person name="Luo H."/>
            <person name="Baker S.E."/>
            <person name="Pisabarro A.G."/>
            <person name="Walton J.D."/>
            <person name="Blanchette R.A."/>
            <person name="Henrissat B."/>
            <person name="Martin F."/>
            <person name="Cullen D."/>
            <person name="Hibbett D.S."/>
            <person name="Grigoriev I.V."/>
        </authorList>
    </citation>
    <scope>NUCLEOTIDE SEQUENCE [LARGE SCALE GENOMIC DNA]</scope>
    <source>
        <strain evidence="3">MUCL 33604</strain>
    </source>
</reference>
<evidence type="ECO:0000256" key="1">
    <source>
        <dbReference type="SAM" id="SignalP"/>
    </source>
</evidence>
<evidence type="ECO:0000313" key="3">
    <source>
        <dbReference type="Proteomes" id="UP000027265"/>
    </source>
</evidence>
<dbReference type="HOGENOM" id="CLU_2073511_0_0_1"/>
<accession>A0A067Q1C4</accession>
<evidence type="ECO:0000313" key="2">
    <source>
        <dbReference type="EMBL" id="KDQ59915.1"/>
    </source>
</evidence>
<dbReference type="EMBL" id="KL197715">
    <property type="protein sequence ID" value="KDQ59915.1"/>
    <property type="molecule type" value="Genomic_DNA"/>
</dbReference>
<feature type="signal peptide" evidence="1">
    <location>
        <begin position="1"/>
        <end position="21"/>
    </location>
</feature>
<keyword evidence="1" id="KW-0732">Signal</keyword>
<name>A0A067Q1C4_9AGAM</name>
<feature type="chain" id="PRO_5001643632" evidence="1">
    <location>
        <begin position="22"/>
        <end position="112"/>
    </location>
</feature>
<sequence length="112" mass="11913">MFRSTLVVAIFLSSLSALCSARCIMCPNCDSNGCLAQWTCDNATMTMGCYYPSSDASGYDLCYYTITEEGGTFLSGPSACRGYGGIDSKCENPKDVYFWGYGCVAASGTVTS</sequence>
<dbReference type="AlphaFoldDB" id="A0A067Q1C4"/>
<protein>
    <submittedName>
        <fullName evidence="2">Uncharacterized protein</fullName>
    </submittedName>
</protein>
<proteinExistence type="predicted"/>
<dbReference type="OrthoDB" id="2638052at2759"/>